<feature type="compositionally biased region" description="Low complexity" evidence="1">
    <location>
        <begin position="39"/>
        <end position="48"/>
    </location>
</feature>
<dbReference type="AlphaFoldDB" id="A0A915L526"/>
<evidence type="ECO:0000313" key="2">
    <source>
        <dbReference type="Proteomes" id="UP000887565"/>
    </source>
</evidence>
<keyword evidence="2" id="KW-1185">Reference proteome</keyword>
<evidence type="ECO:0000313" key="3">
    <source>
        <dbReference type="WBParaSite" id="nRc.2.0.1.t46185-RA"/>
    </source>
</evidence>
<accession>A0A915L526</accession>
<dbReference type="WBParaSite" id="nRc.2.0.1.t46185-RA">
    <property type="protein sequence ID" value="nRc.2.0.1.t46185-RA"/>
    <property type="gene ID" value="nRc.2.0.1.g46185"/>
</dbReference>
<dbReference type="Proteomes" id="UP000887565">
    <property type="component" value="Unplaced"/>
</dbReference>
<feature type="region of interest" description="Disordered" evidence="1">
    <location>
        <begin position="1"/>
        <end position="51"/>
    </location>
</feature>
<proteinExistence type="predicted"/>
<sequence length="202" mass="21735">MEVTPEKGDIDQPLPTMTTVIPVNKVGSSAKKHGRPSRDSSTSDARASNQTTSDAILAKIQKSMDNLNLSDVSISESGKSRNSKRTMPVLTETKSMKGKKGIQKHSTVVRAVFTASQEWMPPPATTNPLDQTTFNSTTLNSTLLHLTPNLDMTFETGSAAVEGSKASDAQSLVNIVQESGLSDIEMLELDAQMCCSSPEFCR</sequence>
<protein>
    <submittedName>
        <fullName evidence="3">Uncharacterized protein</fullName>
    </submittedName>
</protein>
<evidence type="ECO:0000256" key="1">
    <source>
        <dbReference type="SAM" id="MobiDB-lite"/>
    </source>
</evidence>
<name>A0A915L526_ROMCU</name>
<organism evidence="2 3">
    <name type="scientific">Romanomermis culicivorax</name>
    <name type="common">Nematode worm</name>
    <dbReference type="NCBI Taxonomy" id="13658"/>
    <lineage>
        <taxon>Eukaryota</taxon>
        <taxon>Metazoa</taxon>
        <taxon>Ecdysozoa</taxon>
        <taxon>Nematoda</taxon>
        <taxon>Enoplea</taxon>
        <taxon>Dorylaimia</taxon>
        <taxon>Mermithida</taxon>
        <taxon>Mermithoidea</taxon>
        <taxon>Mermithidae</taxon>
        <taxon>Romanomermis</taxon>
    </lineage>
</organism>
<feature type="compositionally biased region" description="Basic and acidic residues" evidence="1">
    <location>
        <begin position="1"/>
        <end position="10"/>
    </location>
</feature>
<reference evidence="3" key="1">
    <citation type="submission" date="2022-11" db="UniProtKB">
        <authorList>
            <consortium name="WormBaseParasite"/>
        </authorList>
    </citation>
    <scope>IDENTIFICATION</scope>
</reference>